<dbReference type="Pfam" id="PF07645">
    <property type="entry name" value="EGF_CA"/>
    <property type="match status" value="2"/>
</dbReference>
<feature type="disulfide bond" evidence="27">
    <location>
        <begin position="487"/>
        <end position="496"/>
    </location>
</feature>
<dbReference type="InterPro" id="IPR015421">
    <property type="entry name" value="PyrdxlP-dep_Trfase_major"/>
</dbReference>
<dbReference type="OMA" id="REFNECN"/>
<keyword evidence="9" id="KW-0808">Transferase</keyword>
<dbReference type="FunFam" id="3.90.1150.10:FF:000004">
    <property type="entry name" value="2-amino-3-ketobutyrate coenzyme A ligase"/>
    <property type="match status" value="1"/>
</dbReference>
<feature type="domain" description="CUB" evidence="29">
    <location>
        <begin position="3200"/>
        <end position="3317"/>
    </location>
</feature>
<feature type="domain" description="CUB" evidence="29">
    <location>
        <begin position="1332"/>
        <end position="1447"/>
    </location>
</feature>
<dbReference type="GO" id="GO:0005886">
    <property type="term" value="C:plasma membrane"/>
    <property type="evidence" value="ECO:0007669"/>
    <property type="project" value="UniProtKB-SubCell"/>
</dbReference>
<dbReference type="FunFam" id="2.10.25.10:FF:000260">
    <property type="entry name" value="Notch receptor 4"/>
    <property type="match status" value="1"/>
</dbReference>
<organism evidence="31 32">
    <name type="scientific">Drosophila simulans</name>
    <name type="common">Fruit fly</name>
    <dbReference type="NCBI Taxonomy" id="7240"/>
    <lineage>
        <taxon>Eukaryota</taxon>
        <taxon>Metazoa</taxon>
        <taxon>Ecdysozoa</taxon>
        <taxon>Arthropoda</taxon>
        <taxon>Hexapoda</taxon>
        <taxon>Insecta</taxon>
        <taxon>Pterygota</taxon>
        <taxon>Neoptera</taxon>
        <taxon>Endopterygota</taxon>
        <taxon>Diptera</taxon>
        <taxon>Brachycera</taxon>
        <taxon>Muscomorpha</taxon>
        <taxon>Ephydroidea</taxon>
        <taxon>Drosophilidae</taxon>
        <taxon>Drosophila</taxon>
        <taxon>Sophophora</taxon>
    </lineage>
</organism>
<protein>
    <recommendedName>
        <fullName evidence="23">2-amino-3-ketobutyrate coenzyme A ligase, mitochondrial</fullName>
        <ecNumber evidence="22">2.3.1.29</ecNumber>
    </recommendedName>
    <alternativeName>
        <fullName evidence="24">Aminoacetone synthase</fullName>
    </alternativeName>
    <alternativeName>
        <fullName evidence="25">Glycine acetyltransferase</fullName>
    </alternativeName>
</protein>
<dbReference type="InterPro" id="IPR035914">
    <property type="entry name" value="Sperma_CUB_dom_sf"/>
</dbReference>
<evidence type="ECO:0000313" key="32">
    <source>
        <dbReference type="Proteomes" id="UP000000304"/>
    </source>
</evidence>
<feature type="disulfide bond" evidence="27">
    <location>
        <begin position="249"/>
        <end position="266"/>
    </location>
</feature>
<comment type="similarity">
    <text evidence="4">Belongs to the class-II pyridoxal-phosphate-dependent aminotransferase family.</text>
</comment>
<gene>
    <name evidence="31" type="primary">Dsim\GD12774</name>
    <name evidence="31" type="ORF">Dsim_GD12774</name>
</gene>
<dbReference type="PROSITE" id="PS00599">
    <property type="entry name" value="AA_TRANSFER_CLASS_2"/>
    <property type="match status" value="1"/>
</dbReference>
<keyword evidence="5" id="KW-0813">Transport</keyword>
<dbReference type="Pfam" id="PF12661">
    <property type="entry name" value="hEGF"/>
    <property type="match status" value="1"/>
</dbReference>
<feature type="domain" description="CUB" evidence="29">
    <location>
        <begin position="624"/>
        <end position="739"/>
    </location>
</feature>
<dbReference type="PROSITE" id="PS01180">
    <property type="entry name" value="CUB"/>
    <property type="match status" value="17"/>
</dbReference>
<accession>B4QQN2</accession>
<feature type="domain" description="CUB" evidence="29">
    <location>
        <begin position="2613"/>
        <end position="2721"/>
    </location>
</feature>
<feature type="domain" description="CUB" evidence="29">
    <location>
        <begin position="2248"/>
        <end position="2368"/>
    </location>
</feature>
<evidence type="ECO:0000256" key="3">
    <source>
        <dbReference type="ARBA" id="ARBA00004202"/>
    </source>
</evidence>
<evidence type="ECO:0000259" key="29">
    <source>
        <dbReference type="PROSITE" id="PS01180"/>
    </source>
</evidence>
<keyword evidence="7 27" id="KW-0245">EGF-like domain</keyword>
<dbReference type="Gene3D" id="3.40.640.10">
    <property type="entry name" value="Type I PLP-dependent aspartate aminotransferase-like (Major domain)"/>
    <property type="match status" value="1"/>
</dbReference>
<evidence type="ECO:0000256" key="1">
    <source>
        <dbReference type="ARBA" id="ARBA00001933"/>
    </source>
</evidence>
<evidence type="ECO:0000313" key="31">
    <source>
        <dbReference type="EMBL" id="EDX10134.1"/>
    </source>
</evidence>
<keyword evidence="13" id="KW-0967">Endosome</keyword>
<dbReference type="InterPro" id="IPR009030">
    <property type="entry name" value="Growth_fac_rcpt_cys_sf"/>
</dbReference>
<dbReference type="InterPro" id="IPR011282">
    <property type="entry name" value="2am3keto_CoA_ligase"/>
</dbReference>
<feature type="domain" description="CUB" evidence="29">
    <location>
        <begin position="2955"/>
        <end position="3070"/>
    </location>
</feature>
<evidence type="ECO:0000256" key="10">
    <source>
        <dbReference type="ARBA" id="ARBA00022723"/>
    </source>
</evidence>
<feature type="domain" description="CUB" evidence="29">
    <location>
        <begin position="1106"/>
        <end position="1215"/>
    </location>
</feature>
<feature type="domain" description="CUB" evidence="29">
    <location>
        <begin position="1451"/>
        <end position="1571"/>
    </location>
</feature>
<feature type="domain" description="CUB" evidence="29">
    <location>
        <begin position="1900"/>
        <end position="2016"/>
    </location>
</feature>
<feature type="domain" description="EGF-like" evidence="30">
    <location>
        <begin position="423"/>
        <end position="459"/>
    </location>
</feature>
<dbReference type="PROSITE" id="PS50026">
    <property type="entry name" value="EGF_3"/>
    <property type="match status" value="6"/>
</dbReference>
<dbReference type="SMART" id="SM00179">
    <property type="entry name" value="EGF_CA"/>
    <property type="match status" value="7"/>
</dbReference>
<feature type="domain" description="EGF-like" evidence="30">
    <location>
        <begin position="460"/>
        <end position="497"/>
    </location>
</feature>
<dbReference type="FunFam" id="3.40.640.10:FF:000006">
    <property type="entry name" value="5-aminolevulinate synthase, mitochondrial"/>
    <property type="match status" value="1"/>
</dbReference>
<dbReference type="Pfam" id="PF00008">
    <property type="entry name" value="EGF"/>
    <property type="match status" value="4"/>
</dbReference>
<dbReference type="SUPFAM" id="SSF53383">
    <property type="entry name" value="PLP-dependent transferases"/>
    <property type="match status" value="1"/>
</dbReference>
<dbReference type="EMBL" id="CM000363">
    <property type="protein sequence ID" value="EDX10134.1"/>
    <property type="molecule type" value="Genomic_DNA"/>
</dbReference>
<keyword evidence="12" id="KW-0677">Repeat</keyword>
<feature type="domain" description="CUB" evidence="29">
    <location>
        <begin position="987"/>
        <end position="1102"/>
    </location>
</feature>
<evidence type="ECO:0000256" key="16">
    <source>
        <dbReference type="ARBA" id="ARBA00022927"/>
    </source>
</evidence>
<feature type="domain" description="CUB" evidence="29">
    <location>
        <begin position="2131"/>
        <end position="2246"/>
    </location>
</feature>
<dbReference type="GO" id="GO:0030170">
    <property type="term" value="F:pyridoxal phosphate binding"/>
    <property type="evidence" value="ECO:0007669"/>
    <property type="project" value="InterPro"/>
</dbReference>
<dbReference type="Gene3D" id="2.60.120.290">
    <property type="entry name" value="Spermadhesin, CUB domain"/>
    <property type="match status" value="17"/>
</dbReference>
<evidence type="ECO:0000256" key="9">
    <source>
        <dbReference type="ARBA" id="ARBA00022679"/>
    </source>
</evidence>
<dbReference type="FunFam" id="2.60.120.290:FF:000135">
    <property type="entry name" value="GD12774"/>
    <property type="match status" value="1"/>
</dbReference>
<dbReference type="InterPro" id="IPR015422">
    <property type="entry name" value="PyrdxlP-dep_Trfase_small"/>
</dbReference>
<dbReference type="InterPro" id="IPR000859">
    <property type="entry name" value="CUB_dom"/>
</dbReference>
<evidence type="ECO:0000256" key="6">
    <source>
        <dbReference type="ARBA" id="ARBA00022475"/>
    </source>
</evidence>
<dbReference type="Gene3D" id="2.10.25.10">
    <property type="entry name" value="Laminin"/>
    <property type="match status" value="6"/>
</dbReference>
<dbReference type="CDD" id="cd00054">
    <property type="entry name" value="EGF_CA"/>
    <property type="match status" value="6"/>
</dbReference>
<evidence type="ECO:0000256" key="20">
    <source>
        <dbReference type="ARBA" id="ARBA00023315"/>
    </source>
</evidence>
<evidence type="ECO:0000256" key="17">
    <source>
        <dbReference type="ARBA" id="ARBA00023136"/>
    </source>
</evidence>
<comment type="caution">
    <text evidence="27">Lacks conserved residue(s) required for the propagation of feature annotation.</text>
</comment>
<evidence type="ECO:0000256" key="4">
    <source>
        <dbReference type="ARBA" id="ARBA00008392"/>
    </source>
</evidence>
<dbReference type="InterPro" id="IPR000152">
    <property type="entry name" value="EGF-type_Asp/Asn_hydroxyl_site"/>
</dbReference>
<evidence type="ECO:0000256" key="2">
    <source>
        <dbReference type="ARBA" id="ARBA00004177"/>
    </source>
</evidence>
<dbReference type="GO" id="GO:0015031">
    <property type="term" value="P:protein transport"/>
    <property type="evidence" value="ECO:0007669"/>
    <property type="project" value="UniProtKB-KW"/>
</dbReference>
<keyword evidence="17" id="KW-0472">Membrane</keyword>
<feature type="domain" description="EGF-like" evidence="30">
    <location>
        <begin position="290"/>
        <end position="329"/>
    </location>
</feature>
<dbReference type="FunFam" id="2.10.25.10:FF:000429">
    <property type="entry name" value="Cubilin"/>
    <property type="match status" value="1"/>
</dbReference>
<dbReference type="Proteomes" id="UP000000304">
    <property type="component" value="Chromosome 3L"/>
</dbReference>
<evidence type="ECO:0000256" key="27">
    <source>
        <dbReference type="PROSITE-ProRule" id="PRU00076"/>
    </source>
</evidence>
<feature type="domain" description="EGF-like" evidence="30">
    <location>
        <begin position="154"/>
        <end position="190"/>
    </location>
</feature>
<evidence type="ECO:0000256" key="26">
    <source>
        <dbReference type="PROSITE-ProRule" id="PRU00059"/>
    </source>
</evidence>
<dbReference type="PROSITE" id="PS01187">
    <property type="entry name" value="EGF_CA"/>
    <property type="match status" value="1"/>
</dbReference>
<keyword evidence="10" id="KW-0479">Metal-binding</keyword>
<dbReference type="SUPFAM" id="SSF57184">
    <property type="entry name" value="Growth factor receptor domain"/>
    <property type="match status" value="1"/>
</dbReference>
<evidence type="ECO:0000256" key="24">
    <source>
        <dbReference type="ARBA" id="ARBA00075633"/>
    </source>
</evidence>
<dbReference type="Pfam" id="PF00431">
    <property type="entry name" value="CUB"/>
    <property type="match status" value="15"/>
</dbReference>
<sequence length="3873" mass="431972">MQIKSLKCSFLLVFCLHFPPSDASRDNLEKRAHLVRQSNDNLLLEPAWDRNVSLRLMGESATVTINDVDMMTVLRRRQRIIADRQAARREPLQVDAVRDMFQDVERKMTRIQRRIFSARNSTKRSGLNQRILRRQLQRVERVRGILQTLAGNLARNECSSDPCKNGGTCHDAYKGFQCECPAGWQGESCEDDVNECFTLAGTDLDGCLNNGQCINTPGSYRCVCRNGFTGTHCRLRHNNCLFGGSRELCGEHGTCIQAANSAGYVCICDQGWTWADANVTTASPSACSRDVDECEARVNPCHAECINLPGSFRCGACPTGYTGDGRFCRDIDECATEDNGGCSLQPRVTCTNTEGSHRCGRCPAGWTGDGRTCTASDSNSCNNEGICHPLAKCEYVSDMVVCTCPLGSFGHGYGVDGCTADSSRLPCDQHPCQNNGTCVQNGRGTTCICQPGYTGVVCSSSDACHPSPCLNGGTCRLLPDAKYQCVCPHGYTGTTCSHPRFFCGVTLRGPSGQLHYPPNTADGDYQADERCPFIIRTNRNLVLNLTFTQFELQDSADCSADFLQLHDGNSLTSRLIGRFCGSRLPMTNGSVITTQEQVFFWFRSDNETQGKGFNVIWNSLPFSCGETISLTSTQTGVVRSPGYPGQARPELDCRWELTAPFGYRLVLRFYDISLGSSESSAGNCSQDSLIVYDSDRQLLRACQSIQPLPLYSSSNSLRLDFHTDAIRSDSSFQMHYEVVPGQPGCGGVYTEPRGRISGYMNYEVCLYLIEQPRGTQVKLVIDRVMLLESLSCYLLSIEIFDGRSTDAPLIRRICGSHEESELEPIISTGNVILVRYEYGLSGVRLTKSFDLTYTRVCTGNFNTNSGIISTPNYPGPYFDDMTCTYNLTGPLDTAVEMRITDLSLGTANNENETSYLDVYLSADQKRHIVKSTDNLVLLSHSNRASLVFHGSGGGRGMRLEYNFVPNQCGGFLNEPGRRFMKGVRDSCGGTFTGRFGYIKSPNWPKNYGDFQTCEWILRAPFGHRIELVVHNFTLEGEYSSIGCWTDWLEIRNGDSESSPLIGRYCGTAIPSRLPSFGNVLHLKFKSDGTMEEKGFLLSWQQIGAGCGGKLTSSTGTIHSPHLLAGNRGILACDWQIIVAEGSRVSLQLWSNDNRICSGQLTLYDGPTTASSPILMRCNGTIAQPVQSTGNRVLVRYDVGHDAPDGTEFMLDYQTNCRVRVEGLQGAIETPNFPENYPRGVDCEWDIRAGGRKNHLQLIFSHLSVEEFSSICDNDYVSLIDMLDDQTVSEQHLCTNDGLDPITTVGNRLLLRFRSDTSVQMQGFRAEYKRIGCGEHLRESGGRFESPNAPFSVDMDCVWVITASEGNQIRLLLHEVYFEAAQIECRDAESSLSVSAPSGYNSSVVLFRSCHEETQTQTFTSPGNELVIRFVSSSAPSRKYFKASFVQVPASCGGYISASSGVLTTPGFHNRLDSTNVANYTSNIECVWTVEVTNGYGIRPHFEQFNLTDSGNCSHSFVELTKLEPDNKEIFLEKTCGEDSPMIRIVHGQKLRVRFKAQAGTWGRFIMYFERQCGGPLFTGEGYLQSRLDEDCSWLVSSPEGSKLSLSINQLECPKYTAVSQNCSEGLQLLNDDDQVLLYQMCRDHPANLIVPANNVRILTHGIRLQAQFSTFENSCGGNITSARGSLSSPNYPDSYPANIECVWSIETRPGNALEITFEAMDIVRSDHCNDDFLEIRSGVQGPLLALYCDKKLPETPLVVHSELWIKFRSRPGNTAGGFRLRWTYVHNNEITNGINGTIEPPPPLFVRNEDQPFTWRIFTDYGKVFALQFEEYISGLLLFDGYDDNALVVNIPVSPWRFTSSSNVIYLKTVNDALTHFRLKWGVLDSYSVESNLSLTTTGCIKELTLNHHGDIEISSPGYPHGYTPNLNCEWTIKSQFPSHHIYAHSIIVDLEDYPACSADYLRIQSSRDLSKWNNELHACKTSQVAPVHGTPYLRLQFRSDVSINGTGFRAKLRTSCGSNMTGIVGTIPQDNLFDECAWHIDVRPGRKIDIEIIYNNMPPTAKCEAYGLIYDGLDEHASLLGHSRFGNQLDIRTTLFRTSGSHAYIKYHIGSSGINGLCLWNLTYREFNECNEEIQLNQQAPNYTIMSPGYPYLPHPYAECTWLVMAPPGETIAVDFDEQFELSARHCDKENVEFFDGATKLARLLLRTCRKPQTTVRTTGNLLLVHYQSQLNEPTGGFRLNLSLSKCGGQFSASSGFISSENYPHLGGYPKPSVCEYSILLPKNMFIRLNITDLHLPYDANETSSSSTSDRLEIVDYEDRTQTLMVLDGRTKNSVLFTLNTNAATIRFFAIKNVNNYRGFKIKYDRYVGTCSRNINGASGDIIIPPMPHSTWLRFCRLRISVPKGQRVRLNLLNLANIRVVRRNDTNRSFRQIVRLESMAHFSFYNDANSLSKITEFRIDGGYIGRGIIESTDNFKFVVVMTSQLDLRATPLRARYSSSEPTVCPPNIGDQATGSLSIQSLLQVPGYHCTIQFVGTASATLTFKVEEYLFQTAGGPAVVFRDDITNIPVKAMYANVTNSFVSVVTSAGSVTLLNSKNVKLQRFRATYRRHNCGGRLQAAEGVTIESPDLLTTLNDDYGEVECLWTLSNSNGYMLEGNVTLTDRCDREYIVIFSGQSEVGRICRGMAMNSTLLERSFSTILYHSESRLPQQSKFILQAWKSVSSGNAVRIDHRPSPPVTISSKNYLQSKQRIWEFVTNDGLSLRLHFLERIFIVSSPNCSTDRLTVERYDRTTEEFIEVTSLCGRQSANDILVPSHRMRVIFQTNSNITGDGFSFQVFPSCDTLLLAGAEIQTLASPSWEAFRGQKFNCGYTFLAPDDHHQVVVSVRTRGRPWASYACSRSYFEAYRRGNGDGVVEESIGRLCPEFEVKGNGRVRLHYVSQLSRWFEMQYQLIQCGGNYSKSFTLRPPQNEDSGVYAHNTVCEWRVTAPPQHAVVIEFKYFDMESSRNCGFDSLTIYRGHVASEEQRTDLLCGNVTNPATIMVNSNEALIVLSTDSSNSYRGFLASVRFTPNCNEHVALDLEVPRMSVMRQYAVNISEPLLCIFQASAPPDYRISLEVRKLQLNDIVCRTCSYLEIHDSKDVEGQNLGRYFGGINGNEPSNRTKVFSSFWDMSFKLSANTRQAQRNISFELILQMERTVCGQGEYDLGLNETITLGMQYDNSTRFYEGSIQCLWIIKNKGDVELDFRKLRLKEISQRTGKCTDYIKVSKPYFSRSYCGEHDKGFKIVEEVNESNLQLDFHSDGLEESQGFEVIIRRKSKCNRNYTEPSQVIDTSNLTNCTDYIRVPRGYSITLYVMTVLFDSFDNNYFRVIDVQSNKTIYTNSDIQWETKALITSTNELRLESRRVSSLKFFYFSTSNQFPGGCGGDLVVGGSVGSYLENPSYEGRNSSLCTWKISVPAGGSLRFSFAVGGRHYSATAQAQLREILGTQLAGIKDAGTFKAERIITSSQSTQITVQGSDKKILNFCANNYLGLANNPEIVEHSQKLLEQYGAGLSSVRFICGTQDIHKQLEKKIAQFHGREDTILYASCFDANAGIFEAILTPEDAVFSDELNHASIIDGIRLCKAKKQRYKHRDLGDLEEQLKASDARLKLIATDGVFSMDGNIAPLARIVELARKYNALVFVDECHATGFFGATGRGTEEYDNVMGEVDIINSTLGKALGGASGGYTTGPAELVSFLRQKSRPYLFSNTLPPAVVAVGLKVMDMLLQSSELTQRVQSNTQRFRQAMTKAGFTIAGENHPICPVMLGDARLASKFADEMLTRGIYVIGFSYPVVPQGKARIRVQISAAHTEAEIDRAINAFIEVGRSLKVIQ</sequence>
<reference evidence="31 32" key="1">
    <citation type="journal article" date="2007" name="Nature">
        <title>Evolution of genes and genomes on the Drosophila phylogeny.</title>
        <authorList>
            <consortium name="Drosophila 12 Genomes Consortium"/>
            <person name="Clark A.G."/>
            <person name="Eisen M.B."/>
            <person name="Smith D.R."/>
            <person name="Bergman C.M."/>
            <person name="Oliver B."/>
            <person name="Markow T.A."/>
            <person name="Kaufman T.C."/>
            <person name="Kellis M."/>
            <person name="Gelbart W."/>
            <person name="Iyer V.N."/>
            <person name="Pollard D.A."/>
            <person name="Sackton T.B."/>
            <person name="Larracuente A.M."/>
            <person name="Singh N.D."/>
            <person name="Abad J.P."/>
            <person name="Abt D.N."/>
            <person name="Adryan B."/>
            <person name="Aguade M."/>
            <person name="Akashi H."/>
            <person name="Anderson W.W."/>
            <person name="Aquadro C.F."/>
            <person name="Ardell D.H."/>
            <person name="Arguello R."/>
            <person name="Artieri C.G."/>
            <person name="Barbash D.A."/>
            <person name="Barker D."/>
            <person name="Barsanti P."/>
            <person name="Batterham P."/>
            <person name="Batzoglou S."/>
            <person name="Begun D."/>
            <person name="Bhutkar A."/>
            <person name="Blanco E."/>
            <person name="Bosak S.A."/>
            <person name="Bradley R.K."/>
            <person name="Brand A.D."/>
            <person name="Brent M.R."/>
            <person name="Brooks A.N."/>
            <person name="Brown R.H."/>
            <person name="Butlin R.K."/>
            <person name="Caggese C."/>
            <person name="Calvi B.R."/>
            <person name="Bernardo de Carvalho A."/>
            <person name="Caspi A."/>
            <person name="Castrezana S."/>
            <person name="Celniker S.E."/>
            <person name="Chang J.L."/>
            <person name="Chapple C."/>
            <person name="Chatterji S."/>
            <person name="Chinwalla A."/>
            <person name="Civetta A."/>
            <person name="Clifton S.W."/>
            <person name="Comeron J.M."/>
            <person name="Costello J.C."/>
            <person name="Coyne J.A."/>
            <person name="Daub J."/>
            <person name="David R.G."/>
            <person name="Delcher A.L."/>
            <person name="Delehaunty K."/>
            <person name="Do C.B."/>
            <person name="Ebling H."/>
            <person name="Edwards K."/>
            <person name="Eickbush T."/>
            <person name="Evans J.D."/>
            <person name="Filipski A."/>
            <person name="Findeiss S."/>
            <person name="Freyhult E."/>
            <person name="Fulton L."/>
            <person name="Fulton R."/>
            <person name="Garcia A.C."/>
            <person name="Gardiner A."/>
            <person name="Garfield D.A."/>
            <person name="Garvin B.E."/>
            <person name="Gibson G."/>
            <person name="Gilbert D."/>
            <person name="Gnerre S."/>
            <person name="Godfrey J."/>
            <person name="Good R."/>
            <person name="Gotea V."/>
            <person name="Gravely B."/>
            <person name="Greenberg A.J."/>
            <person name="Griffiths-Jones S."/>
            <person name="Gross S."/>
            <person name="Guigo R."/>
            <person name="Gustafson E.A."/>
            <person name="Haerty W."/>
            <person name="Hahn M.W."/>
            <person name="Halligan D.L."/>
            <person name="Halpern A.L."/>
            <person name="Halter G.M."/>
            <person name="Han M.V."/>
            <person name="Heger A."/>
            <person name="Hillier L."/>
            <person name="Hinrichs A.S."/>
            <person name="Holmes I."/>
            <person name="Hoskins R.A."/>
            <person name="Hubisz M.J."/>
            <person name="Hultmark D."/>
            <person name="Huntley M.A."/>
            <person name="Jaffe D.B."/>
            <person name="Jagadeeshan S."/>
            <person name="Jeck W.R."/>
            <person name="Johnson J."/>
            <person name="Jones C.D."/>
            <person name="Jordan W.C."/>
            <person name="Karpen G.H."/>
            <person name="Kataoka E."/>
            <person name="Keightley P.D."/>
            <person name="Kheradpour P."/>
            <person name="Kirkness E.F."/>
            <person name="Koerich L.B."/>
            <person name="Kristiansen K."/>
            <person name="Kudrna D."/>
            <person name="Kulathinal R.J."/>
            <person name="Kumar S."/>
            <person name="Kwok R."/>
            <person name="Lander E."/>
            <person name="Langley C.H."/>
            <person name="Lapoint R."/>
            <person name="Lazzaro B.P."/>
            <person name="Lee S.J."/>
            <person name="Levesque L."/>
            <person name="Li R."/>
            <person name="Lin C.F."/>
            <person name="Lin M.F."/>
            <person name="Lindblad-Toh K."/>
            <person name="Llopart A."/>
            <person name="Long M."/>
            <person name="Low L."/>
            <person name="Lozovsky E."/>
            <person name="Lu J."/>
            <person name="Luo M."/>
            <person name="Machado C.A."/>
            <person name="Makalowski W."/>
            <person name="Marzo M."/>
            <person name="Matsuda M."/>
            <person name="Matzkin L."/>
            <person name="McAllister B."/>
            <person name="McBride C.S."/>
            <person name="McKernan B."/>
            <person name="McKernan K."/>
            <person name="Mendez-Lago M."/>
            <person name="Minx P."/>
            <person name="Mollenhauer M.U."/>
            <person name="Montooth K."/>
            <person name="Mount S.M."/>
            <person name="Mu X."/>
            <person name="Myers E."/>
            <person name="Negre B."/>
            <person name="Newfeld S."/>
            <person name="Nielsen R."/>
            <person name="Noor M.A."/>
            <person name="O'Grady P."/>
            <person name="Pachter L."/>
            <person name="Papaceit M."/>
            <person name="Parisi M.J."/>
            <person name="Parisi M."/>
            <person name="Parts L."/>
            <person name="Pedersen J.S."/>
            <person name="Pesole G."/>
            <person name="Phillippy A.M."/>
            <person name="Ponting C.P."/>
            <person name="Pop M."/>
            <person name="Porcelli D."/>
            <person name="Powell J.R."/>
            <person name="Prohaska S."/>
            <person name="Pruitt K."/>
            <person name="Puig M."/>
            <person name="Quesneville H."/>
            <person name="Ram K.R."/>
            <person name="Rand D."/>
            <person name="Rasmussen M.D."/>
            <person name="Reed L.K."/>
            <person name="Reenan R."/>
            <person name="Reily A."/>
            <person name="Remington K.A."/>
            <person name="Rieger T.T."/>
            <person name="Ritchie M.G."/>
            <person name="Robin C."/>
            <person name="Rogers Y.H."/>
            <person name="Rohde C."/>
            <person name="Rozas J."/>
            <person name="Rubenfield M.J."/>
            <person name="Ruiz A."/>
            <person name="Russo S."/>
            <person name="Salzberg S.L."/>
            <person name="Sanchez-Gracia A."/>
            <person name="Saranga D.J."/>
            <person name="Sato H."/>
            <person name="Schaeffer S.W."/>
            <person name="Schatz M.C."/>
            <person name="Schlenke T."/>
            <person name="Schwartz R."/>
            <person name="Segarra C."/>
            <person name="Singh R.S."/>
            <person name="Sirot L."/>
            <person name="Sirota M."/>
            <person name="Sisneros N.B."/>
            <person name="Smith C.D."/>
            <person name="Smith T.F."/>
            <person name="Spieth J."/>
            <person name="Stage D.E."/>
            <person name="Stark A."/>
            <person name="Stephan W."/>
            <person name="Strausberg R.L."/>
            <person name="Strempel S."/>
            <person name="Sturgill D."/>
            <person name="Sutton G."/>
            <person name="Sutton G.G."/>
            <person name="Tao W."/>
            <person name="Teichmann S."/>
            <person name="Tobari Y.N."/>
            <person name="Tomimura Y."/>
            <person name="Tsolas J.M."/>
            <person name="Valente V.L."/>
            <person name="Venter E."/>
            <person name="Venter J.C."/>
            <person name="Vicario S."/>
            <person name="Vieira F.G."/>
            <person name="Vilella A.J."/>
            <person name="Villasante A."/>
            <person name="Walenz B."/>
            <person name="Wang J."/>
            <person name="Wasserman M."/>
            <person name="Watts T."/>
            <person name="Wilson D."/>
            <person name="Wilson R.K."/>
            <person name="Wing R.A."/>
            <person name="Wolfner M.F."/>
            <person name="Wong A."/>
            <person name="Wong G.K."/>
            <person name="Wu C.I."/>
            <person name="Wu G."/>
            <person name="Yamamoto D."/>
            <person name="Yang H.P."/>
            <person name="Yang S.P."/>
            <person name="Yorke J.A."/>
            <person name="Yoshida K."/>
            <person name="Zdobnov E."/>
            <person name="Zhang P."/>
            <person name="Zhang Y."/>
            <person name="Zimin A.V."/>
            <person name="Baldwin J."/>
            <person name="Abdouelleil A."/>
            <person name="Abdulkadir J."/>
            <person name="Abebe A."/>
            <person name="Abera B."/>
            <person name="Abreu J."/>
            <person name="Acer S.C."/>
            <person name="Aftuck L."/>
            <person name="Alexander A."/>
            <person name="An P."/>
            <person name="Anderson E."/>
            <person name="Anderson S."/>
            <person name="Arachi H."/>
            <person name="Azer M."/>
            <person name="Bachantsang P."/>
            <person name="Barry A."/>
            <person name="Bayul T."/>
            <person name="Berlin A."/>
            <person name="Bessette D."/>
            <person name="Bloom T."/>
            <person name="Blye J."/>
            <person name="Boguslavskiy L."/>
            <person name="Bonnet C."/>
            <person name="Boukhgalter B."/>
            <person name="Bourzgui I."/>
            <person name="Brown A."/>
            <person name="Cahill P."/>
            <person name="Channer S."/>
            <person name="Cheshatsang Y."/>
            <person name="Chuda L."/>
            <person name="Citroen M."/>
            <person name="Collymore A."/>
            <person name="Cooke P."/>
            <person name="Costello M."/>
            <person name="D'Aco K."/>
            <person name="Daza R."/>
            <person name="De Haan G."/>
            <person name="DeGray S."/>
            <person name="DeMaso C."/>
            <person name="Dhargay N."/>
            <person name="Dooley K."/>
            <person name="Dooley E."/>
            <person name="Doricent M."/>
            <person name="Dorje P."/>
            <person name="Dorjee K."/>
            <person name="Dupes A."/>
            <person name="Elong R."/>
            <person name="Falk J."/>
            <person name="Farina A."/>
            <person name="Faro S."/>
            <person name="Ferguson D."/>
            <person name="Fisher S."/>
            <person name="Foley C.D."/>
            <person name="Franke A."/>
            <person name="Friedrich D."/>
            <person name="Gadbois L."/>
            <person name="Gearin G."/>
            <person name="Gearin C.R."/>
            <person name="Giannoukos G."/>
            <person name="Goode T."/>
            <person name="Graham J."/>
            <person name="Grandbois E."/>
            <person name="Grewal S."/>
            <person name="Gyaltsen K."/>
            <person name="Hafez N."/>
            <person name="Hagos B."/>
            <person name="Hall J."/>
            <person name="Henson C."/>
            <person name="Hollinger A."/>
            <person name="Honan T."/>
            <person name="Huard M.D."/>
            <person name="Hughes L."/>
            <person name="Hurhula B."/>
            <person name="Husby M.E."/>
            <person name="Kamat A."/>
            <person name="Kanga B."/>
            <person name="Kashin S."/>
            <person name="Khazanovich D."/>
            <person name="Kisner P."/>
            <person name="Lance K."/>
            <person name="Lara M."/>
            <person name="Lee W."/>
            <person name="Lennon N."/>
            <person name="Letendre F."/>
            <person name="LeVine R."/>
            <person name="Lipovsky A."/>
            <person name="Liu X."/>
            <person name="Liu J."/>
            <person name="Liu S."/>
            <person name="Lokyitsang T."/>
            <person name="Lokyitsang Y."/>
            <person name="Lubonja R."/>
            <person name="Lui A."/>
            <person name="MacDonald P."/>
            <person name="Magnisalis V."/>
            <person name="Maru K."/>
            <person name="Matthews C."/>
            <person name="McCusker W."/>
            <person name="McDonough S."/>
            <person name="Mehta T."/>
            <person name="Meldrim J."/>
            <person name="Meneus L."/>
            <person name="Mihai O."/>
            <person name="Mihalev A."/>
            <person name="Mihova T."/>
            <person name="Mittelman R."/>
            <person name="Mlenga V."/>
            <person name="Montmayeur A."/>
            <person name="Mulrain L."/>
            <person name="Navidi A."/>
            <person name="Naylor J."/>
            <person name="Negash T."/>
            <person name="Nguyen T."/>
            <person name="Nguyen N."/>
            <person name="Nicol R."/>
            <person name="Norbu C."/>
            <person name="Norbu N."/>
            <person name="Novod N."/>
            <person name="O'Neill B."/>
            <person name="Osman S."/>
            <person name="Markiewicz E."/>
            <person name="Oyono O.L."/>
            <person name="Patti C."/>
            <person name="Phunkhang P."/>
            <person name="Pierre F."/>
            <person name="Priest M."/>
            <person name="Raghuraman S."/>
            <person name="Rege F."/>
            <person name="Reyes R."/>
            <person name="Rise C."/>
            <person name="Rogov P."/>
            <person name="Ross K."/>
            <person name="Ryan E."/>
            <person name="Settipalli S."/>
            <person name="Shea T."/>
            <person name="Sherpa N."/>
            <person name="Shi L."/>
            <person name="Shih D."/>
            <person name="Sparrow T."/>
            <person name="Spaulding J."/>
            <person name="Stalker J."/>
            <person name="Stange-Thomann N."/>
            <person name="Stavropoulos S."/>
            <person name="Stone C."/>
            <person name="Strader C."/>
            <person name="Tesfaye S."/>
            <person name="Thomson T."/>
            <person name="Thoulutsang Y."/>
            <person name="Thoulutsang D."/>
            <person name="Topham K."/>
            <person name="Topping I."/>
            <person name="Tsamla T."/>
            <person name="Vassiliev H."/>
            <person name="Vo A."/>
            <person name="Wangchuk T."/>
            <person name="Wangdi T."/>
            <person name="Weiand M."/>
            <person name="Wilkinson J."/>
            <person name="Wilson A."/>
            <person name="Yadav S."/>
            <person name="Young G."/>
            <person name="Yu Q."/>
            <person name="Zembek L."/>
            <person name="Zhong D."/>
            <person name="Zimmer A."/>
            <person name="Zwirko Z."/>
            <person name="Jaffe D.B."/>
            <person name="Alvarez P."/>
            <person name="Brockman W."/>
            <person name="Butler J."/>
            <person name="Chin C."/>
            <person name="Gnerre S."/>
            <person name="Grabherr M."/>
            <person name="Kleber M."/>
            <person name="Mauceli E."/>
            <person name="MacCallum I."/>
        </authorList>
    </citation>
    <scope>NUCLEOTIDE SEQUENCE [LARGE SCALE GENOMIC DNA]</scope>
    <source>
        <strain evidence="32">white501</strain>
    </source>
</reference>
<dbReference type="SUPFAM" id="SSF49854">
    <property type="entry name" value="Spermadhesin, CUB domain"/>
    <property type="match status" value="19"/>
</dbReference>
<dbReference type="GO" id="GO:0006567">
    <property type="term" value="P:L-threonine catabolic process"/>
    <property type="evidence" value="ECO:0007669"/>
    <property type="project" value="InterPro"/>
</dbReference>
<proteinExistence type="inferred from homology"/>
<dbReference type="InterPro" id="IPR049883">
    <property type="entry name" value="NOTCH1_EGF-like"/>
</dbReference>
<dbReference type="FunFam" id="2.60.120.290:FF:000005">
    <property type="entry name" value="Procollagen C-endopeptidase enhancer 1"/>
    <property type="match status" value="2"/>
</dbReference>
<feature type="domain" description="EGF-like" evidence="30">
    <location>
        <begin position="192"/>
        <end position="234"/>
    </location>
</feature>
<dbReference type="Gene3D" id="3.90.1150.10">
    <property type="entry name" value="Aspartate Aminotransferase, domain 1"/>
    <property type="match status" value="1"/>
</dbReference>
<dbReference type="Bgee" id="FBgn0270739">
    <property type="expression patterns" value="Expressed in embryo and 2 other cell types or tissues"/>
</dbReference>
<dbReference type="GO" id="GO:0005768">
    <property type="term" value="C:endosome"/>
    <property type="evidence" value="ECO:0007669"/>
    <property type="project" value="UniProtKB-SubCell"/>
</dbReference>
<evidence type="ECO:0000256" key="23">
    <source>
        <dbReference type="ARBA" id="ARBA00069660"/>
    </source>
</evidence>
<keyword evidence="18 27" id="KW-1015">Disulfide bond</keyword>
<feature type="domain" description="CUB" evidence="29">
    <location>
        <begin position="1216"/>
        <end position="1330"/>
    </location>
</feature>
<keyword evidence="15" id="KW-0663">Pyridoxal phosphate</keyword>
<evidence type="ECO:0000256" key="12">
    <source>
        <dbReference type="ARBA" id="ARBA00022737"/>
    </source>
</evidence>
<evidence type="ECO:0000256" key="15">
    <source>
        <dbReference type="ARBA" id="ARBA00022898"/>
    </source>
</evidence>
<dbReference type="FunFam" id="2.60.120.290:FF:000110">
    <property type="entry name" value="GD12774"/>
    <property type="match status" value="1"/>
</dbReference>
<dbReference type="PhylomeDB" id="B4QQN2"/>
<evidence type="ECO:0000259" key="30">
    <source>
        <dbReference type="PROSITE" id="PS50026"/>
    </source>
</evidence>
<dbReference type="InterPro" id="IPR001917">
    <property type="entry name" value="Aminotrans_II_pyridoxalP_BS"/>
</dbReference>
<comment type="catalytic activity">
    <reaction evidence="21">
        <text>glycine + acetyl-CoA = (2S)-2-amino-3-oxobutanoate + CoA</text>
        <dbReference type="Rhea" id="RHEA:20736"/>
        <dbReference type="ChEBI" id="CHEBI:57287"/>
        <dbReference type="ChEBI" id="CHEBI:57288"/>
        <dbReference type="ChEBI" id="CHEBI:57305"/>
        <dbReference type="ChEBI" id="CHEBI:78948"/>
        <dbReference type="EC" id="2.3.1.29"/>
    </reaction>
    <physiologicalReaction direction="right-to-left" evidence="21">
        <dbReference type="Rhea" id="RHEA:20738"/>
    </physiologicalReaction>
</comment>
<dbReference type="FunFam" id="2.10.25.10:FF:000095">
    <property type="entry name" value="Notch, isoform B"/>
    <property type="match status" value="1"/>
</dbReference>
<evidence type="ECO:0000256" key="7">
    <source>
        <dbReference type="ARBA" id="ARBA00022536"/>
    </source>
</evidence>
<dbReference type="FunFam" id="2.60.120.290:FF:000123">
    <property type="entry name" value="GD12774"/>
    <property type="match status" value="1"/>
</dbReference>
<feature type="disulfide bond" evidence="27">
    <location>
        <begin position="180"/>
        <end position="189"/>
    </location>
</feature>
<dbReference type="GO" id="GO:0008890">
    <property type="term" value="F:glycine C-acetyltransferase activity"/>
    <property type="evidence" value="ECO:0007669"/>
    <property type="project" value="UniProtKB-EC"/>
</dbReference>
<comment type="subcellular location">
    <subcellularLocation>
        <location evidence="3">Cell membrane</location>
        <topology evidence="3">Peripheral membrane protein</topology>
    </subcellularLocation>
    <subcellularLocation>
        <location evidence="2">Endosome</location>
    </subcellularLocation>
</comment>
<dbReference type="SMART" id="SM00181">
    <property type="entry name" value="EGF"/>
    <property type="match status" value="8"/>
</dbReference>
<keyword evidence="8" id="KW-0597">Phosphoprotein</keyword>
<evidence type="ECO:0000256" key="11">
    <source>
        <dbReference type="ARBA" id="ARBA00022729"/>
    </source>
</evidence>
<dbReference type="Pfam" id="PF00155">
    <property type="entry name" value="Aminotran_1_2"/>
    <property type="match status" value="1"/>
</dbReference>
<evidence type="ECO:0000256" key="25">
    <source>
        <dbReference type="ARBA" id="ARBA00078624"/>
    </source>
</evidence>
<evidence type="ECO:0000256" key="22">
    <source>
        <dbReference type="ARBA" id="ARBA00067076"/>
    </source>
</evidence>
<keyword evidence="14" id="KW-0106">Calcium</keyword>
<dbReference type="PROSITE" id="PS00010">
    <property type="entry name" value="ASX_HYDROXYL"/>
    <property type="match status" value="2"/>
</dbReference>
<keyword evidence="32" id="KW-1185">Reference proteome</keyword>
<dbReference type="EC" id="2.3.1.29" evidence="22"/>
<evidence type="ECO:0000256" key="8">
    <source>
        <dbReference type="ARBA" id="ARBA00022553"/>
    </source>
</evidence>
<dbReference type="CDD" id="cd00041">
    <property type="entry name" value="CUB"/>
    <property type="match status" value="15"/>
</dbReference>
<dbReference type="PROSITE" id="PS00022">
    <property type="entry name" value="EGF_1"/>
    <property type="match status" value="4"/>
</dbReference>
<dbReference type="CDD" id="cd06454">
    <property type="entry name" value="KBL_like"/>
    <property type="match status" value="1"/>
</dbReference>
<dbReference type="InterPro" id="IPR018097">
    <property type="entry name" value="EGF_Ca-bd_CS"/>
</dbReference>
<dbReference type="SMART" id="SM00042">
    <property type="entry name" value="CUB"/>
    <property type="match status" value="15"/>
</dbReference>
<dbReference type="HOGENOM" id="CLU_000172_0_0_1"/>
<dbReference type="FunFam" id="2.60.120.290:FF:000013">
    <property type="entry name" value="Membrane frizzled-related protein"/>
    <property type="match status" value="2"/>
</dbReference>
<feature type="domain" description="CUB" evidence="29">
    <location>
        <begin position="2724"/>
        <end position="2840"/>
    </location>
</feature>
<dbReference type="NCBIfam" id="TIGR01822">
    <property type="entry name" value="2am3keto_CoA"/>
    <property type="match status" value="1"/>
</dbReference>
<feature type="domain" description="CUB" evidence="29">
    <location>
        <begin position="857"/>
        <end position="964"/>
    </location>
</feature>
<dbReference type="GO" id="GO:0005509">
    <property type="term" value="F:calcium ion binding"/>
    <property type="evidence" value="ECO:0007669"/>
    <property type="project" value="InterPro"/>
</dbReference>
<evidence type="ECO:0000256" key="14">
    <source>
        <dbReference type="ARBA" id="ARBA00022837"/>
    </source>
</evidence>
<feature type="signal peptide" evidence="28">
    <location>
        <begin position="1"/>
        <end position="23"/>
    </location>
</feature>
<keyword evidence="19" id="KW-0325">Glycoprotein</keyword>
<feature type="domain" description="CUB" evidence="29">
    <location>
        <begin position="745"/>
        <end position="856"/>
    </location>
</feature>
<evidence type="ECO:0000256" key="5">
    <source>
        <dbReference type="ARBA" id="ARBA00022448"/>
    </source>
</evidence>
<dbReference type="PANTHER" id="PTHR24251:SF30">
    <property type="entry name" value="MEMBRANE FRIZZLED-RELATED PROTEIN"/>
    <property type="match status" value="1"/>
</dbReference>
<evidence type="ECO:0000256" key="18">
    <source>
        <dbReference type="ARBA" id="ARBA00023157"/>
    </source>
</evidence>
<keyword evidence="11 28" id="KW-0732">Signal</keyword>
<dbReference type="PANTHER" id="PTHR24251">
    <property type="entry name" value="OVOCHYMASE-RELATED"/>
    <property type="match status" value="1"/>
</dbReference>
<dbReference type="FunFam" id="2.10.25.10:FF:000340">
    <property type="entry name" value="Terribly reduced optic lobes, isoform AT"/>
    <property type="match status" value="1"/>
</dbReference>
<dbReference type="InterPro" id="IPR004839">
    <property type="entry name" value="Aminotransferase_I/II_large"/>
</dbReference>
<keyword evidence="20" id="KW-0012">Acyltransferase</keyword>
<feature type="disulfide bond" evidence="27">
    <location>
        <begin position="449"/>
        <end position="458"/>
    </location>
</feature>
<feature type="domain" description="EGF-like" evidence="30">
    <location>
        <begin position="236"/>
        <end position="278"/>
    </location>
</feature>
<evidence type="ECO:0000256" key="13">
    <source>
        <dbReference type="ARBA" id="ARBA00022753"/>
    </source>
</evidence>
<comment type="cofactor">
    <cofactor evidence="1">
        <name>pyridoxal 5'-phosphate</name>
        <dbReference type="ChEBI" id="CHEBI:597326"/>
    </cofactor>
</comment>
<dbReference type="InterPro" id="IPR001881">
    <property type="entry name" value="EGF-like_Ca-bd_dom"/>
</dbReference>
<evidence type="ECO:0000256" key="21">
    <source>
        <dbReference type="ARBA" id="ARBA00052559"/>
    </source>
</evidence>
<keyword evidence="16" id="KW-0653">Protein transport</keyword>
<dbReference type="HAMAP" id="MF_00985">
    <property type="entry name" value="2am3keto_CoA_ligase"/>
    <property type="match status" value="1"/>
</dbReference>
<feature type="chain" id="PRO_5002824481" description="2-amino-3-ketobutyrate coenzyme A ligase, mitochondrial" evidence="28">
    <location>
        <begin position="24"/>
        <end position="3873"/>
    </location>
</feature>
<evidence type="ECO:0000256" key="19">
    <source>
        <dbReference type="ARBA" id="ARBA00023180"/>
    </source>
</evidence>
<dbReference type="InterPro" id="IPR013032">
    <property type="entry name" value="EGF-like_CS"/>
</dbReference>
<evidence type="ECO:0000256" key="28">
    <source>
        <dbReference type="SAM" id="SignalP"/>
    </source>
</evidence>
<feature type="domain" description="CUB" evidence="29">
    <location>
        <begin position="503"/>
        <end position="620"/>
    </location>
</feature>
<dbReference type="OrthoDB" id="10263824at2759"/>
<dbReference type="FunFam" id="2.10.25.10:FF:000379">
    <property type="entry name" value="Cubilin"/>
    <property type="match status" value="1"/>
</dbReference>
<dbReference type="SUPFAM" id="SSF57196">
    <property type="entry name" value="EGF/Laminin"/>
    <property type="match status" value="5"/>
</dbReference>
<dbReference type="STRING" id="7240.B4QQN2"/>
<dbReference type="InterPro" id="IPR015424">
    <property type="entry name" value="PyrdxlP-dep_Trfase"/>
</dbReference>
<feature type="disulfide bond" evidence="27">
    <location>
        <begin position="224"/>
        <end position="233"/>
    </location>
</feature>
<dbReference type="NCBIfam" id="NF005394">
    <property type="entry name" value="PRK06939.1"/>
    <property type="match status" value="1"/>
</dbReference>
<dbReference type="InterPro" id="IPR000742">
    <property type="entry name" value="EGF"/>
</dbReference>
<dbReference type="FunFam" id="2.10.25.10:FF:001071">
    <property type="entry name" value="GM24707"/>
    <property type="match status" value="1"/>
</dbReference>
<dbReference type="PROSITE" id="PS01186">
    <property type="entry name" value="EGF_2"/>
    <property type="match status" value="4"/>
</dbReference>
<feature type="domain" description="CUB" evidence="29">
    <location>
        <begin position="1675"/>
        <end position="1785"/>
    </location>
</feature>
<keyword evidence="6" id="KW-1003">Cell membrane</keyword>
<feature type="disulfide bond" evidence="26">
    <location>
        <begin position="2955"/>
        <end position="2982"/>
    </location>
</feature>
<name>B4QQN2_DROSI</name>